<protein>
    <recommendedName>
        <fullName evidence="4">PLAC8 family protein</fullName>
    </recommendedName>
</protein>
<dbReference type="InterPro" id="IPR006461">
    <property type="entry name" value="PLAC_motif_containing"/>
</dbReference>
<dbReference type="OMA" id="FESACCP"/>
<sequence>MGDLERQQVEEKLVVVEMEEVEEKDRLMEGMSMLDFDMLCSTVASQTQGKWRKLETEDFDASGASGGDFGGVFRMWEGEVFDCCDDRRIAIESLCCPCYRFGKNMRRGGFGSCFLQGTVYCILALSSLLNFIAFIITKRRCFLYLAVAFTISIGMYLGFFRTQMRKKFNIRGSDNSLDDCIYHIFCSCCALCQETRTLEMNNVQDGIWHGRGDTICIGSYTEGKKATFELHPPSFVSTKSPHIADHS</sequence>
<keyword evidence="3" id="KW-1185">Reference proteome</keyword>
<name>A0A2C9U656_MANES</name>
<evidence type="ECO:0008006" key="4">
    <source>
        <dbReference type="Google" id="ProtNLM"/>
    </source>
</evidence>
<dbReference type="AlphaFoldDB" id="A0A2C9U656"/>
<keyword evidence="1" id="KW-0472">Membrane</keyword>
<reference evidence="3" key="1">
    <citation type="journal article" date="2016" name="Nat. Biotechnol.">
        <title>Sequencing wild and cultivated cassava and related species reveals extensive interspecific hybridization and genetic diversity.</title>
        <authorList>
            <person name="Bredeson J.V."/>
            <person name="Lyons J.B."/>
            <person name="Prochnik S.E."/>
            <person name="Wu G.A."/>
            <person name="Ha C.M."/>
            <person name="Edsinger-Gonzales E."/>
            <person name="Grimwood J."/>
            <person name="Schmutz J."/>
            <person name="Rabbi I.Y."/>
            <person name="Egesi C."/>
            <person name="Nauluvula P."/>
            <person name="Lebot V."/>
            <person name="Ndunguru J."/>
            <person name="Mkamilo G."/>
            <person name="Bart R.S."/>
            <person name="Setter T.L."/>
            <person name="Gleadow R.M."/>
            <person name="Kulakow P."/>
            <person name="Ferguson M.E."/>
            <person name="Rounsley S."/>
            <person name="Rokhsar D.S."/>
        </authorList>
    </citation>
    <scope>NUCLEOTIDE SEQUENCE [LARGE SCALE GENOMIC DNA]</scope>
    <source>
        <strain evidence="3">cv. AM560-2</strain>
    </source>
</reference>
<dbReference type="OrthoDB" id="1045822at2759"/>
<accession>A0A2C9U656</accession>
<proteinExistence type="predicted"/>
<keyword evidence="1" id="KW-0812">Transmembrane</keyword>
<dbReference type="NCBIfam" id="TIGR01571">
    <property type="entry name" value="A_thal_Cys_rich"/>
    <property type="match status" value="1"/>
</dbReference>
<evidence type="ECO:0000313" key="2">
    <source>
        <dbReference type="EMBL" id="OAY24658.1"/>
    </source>
</evidence>
<feature type="transmembrane region" description="Helical" evidence="1">
    <location>
        <begin position="142"/>
        <end position="160"/>
    </location>
</feature>
<keyword evidence="1" id="KW-1133">Transmembrane helix</keyword>
<dbReference type="PANTHER" id="PTHR15907">
    <property type="entry name" value="DUF614 FAMILY PROTEIN-RELATED"/>
    <property type="match status" value="1"/>
</dbReference>
<dbReference type="Proteomes" id="UP000091857">
    <property type="component" value="Chromosome 17"/>
</dbReference>
<organism evidence="2 3">
    <name type="scientific">Manihot esculenta</name>
    <name type="common">Cassava</name>
    <name type="synonym">Jatropha manihot</name>
    <dbReference type="NCBI Taxonomy" id="3983"/>
    <lineage>
        <taxon>Eukaryota</taxon>
        <taxon>Viridiplantae</taxon>
        <taxon>Streptophyta</taxon>
        <taxon>Embryophyta</taxon>
        <taxon>Tracheophyta</taxon>
        <taxon>Spermatophyta</taxon>
        <taxon>Magnoliopsida</taxon>
        <taxon>eudicotyledons</taxon>
        <taxon>Gunneridae</taxon>
        <taxon>Pentapetalae</taxon>
        <taxon>rosids</taxon>
        <taxon>fabids</taxon>
        <taxon>Malpighiales</taxon>
        <taxon>Euphorbiaceae</taxon>
        <taxon>Crotonoideae</taxon>
        <taxon>Manihoteae</taxon>
        <taxon>Manihot</taxon>
    </lineage>
</organism>
<gene>
    <name evidence="2" type="ORF">MANES_17G032900v8</name>
</gene>
<evidence type="ECO:0000313" key="3">
    <source>
        <dbReference type="Proteomes" id="UP000091857"/>
    </source>
</evidence>
<dbReference type="Gramene" id="Manes.17G032900.1.v8.1">
    <property type="protein sequence ID" value="Manes.17G032900.1.v8.1.CDS"/>
    <property type="gene ID" value="Manes.17G032900.v8.1"/>
</dbReference>
<dbReference type="EMBL" id="CM004403">
    <property type="protein sequence ID" value="OAY24658.1"/>
    <property type="molecule type" value="Genomic_DNA"/>
</dbReference>
<evidence type="ECO:0000256" key="1">
    <source>
        <dbReference type="SAM" id="Phobius"/>
    </source>
</evidence>
<comment type="caution">
    <text evidence="2">The sequence shown here is derived from an EMBL/GenBank/DDBJ whole genome shotgun (WGS) entry which is preliminary data.</text>
</comment>
<dbReference type="Pfam" id="PF04749">
    <property type="entry name" value="PLAC8"/>
    <property type="match status" value="1"/>
</dbReference>
<dbReference type="STRING" id="3983.A0A2C9U656"/>
<feature type="transmembrane region" description="Helical" evidence="1">
    <location>
        <begin position="113"/>
        <end position="136"/>
    </location>
</feature>